<keyword evidence="3" id="KW-0274">FAD</keyword>
<dbReference type="PRINTS" id="PR00411">
    <property type="entry name" value="PNDRDTASEI"/>
</dbReference>
<evidence type="ECO:0000259" key="5">
    <source>
        <dbReference type="Pfam" id="PF07992"/>
    </source>
</evidence>
<keyword evidence="7" id="KW-1185">Reference proteome</keyword>
<proteinExistence type="predicted"/>
<keyword evidence="6" id="KW-0223">Dioxygenase</keyword>
<gene>
    <name evidence="6" type="ORF">EDD26_1213</name>
</gene>
<feature type="domain" description="FAD/NAD(P)-binding" evidence="5">
    <location>
        <begin position="7"/>
        <end position="300"/>
    </location>
</feature>
<evidence type="ECO:0000256" key="4">
    <source>
        <dbReference type="ARBA" id="ARBA00023002"/>
    </source>
</evidence>
<dbReference type="PANTHER" id="PTHR43557">
    <property type="entry name" value="APOPTOSIS-INDUCING FACTOR 1"/>
    <property type="match status" value="1"/>
</dbReference>
<comment type="cofactor">
    <cofactor evidence="1">
        <name>FAD</name>
        <dbReference type="ChEBI" id="CHEBI:57692"/>
    </cofactor>
</comment>
<protein>
    <submittedName>
        <fullName evidence="6">3-phenylpropionate/trans-cinnamate dioxygenase ferredoxin reductase subunit</fullName>
    </submittedName>
</protein>
<accession>A0A3N2AS19</accession>
<dbReference type="EMBL" id="RKHJ01000001">
    <property type="protein sequence ID" value="ROR65843.1"/>
    <property type="molecule type" value="Genomic_DNA"/>
</dbReference>
<dbReference type="GO" id="GO:0005737">
    <property type="term" value="C:cytoplasm"/>
    <property type="evidence" value="ECO:0007669"/>
    <property type="project" value="TreeGrafter"/>
</dbReference>
<dbReference type="Proteomes" id="UP000275456">
    <property type="component" value="Unassembled WGS sequence"/>
</dbReference>
<dbReference type="RefSeq" id="WP_170165550.1">
    <property type="nucleotide sequence ID" value="NZ_RKHJ01000001.1"/>
</dbReference>
<evidence type="ECO:0000256" key="1">
    <source>
        <dbReference type="ARBA" id="ARBA00001974"/>
    </source>
</evidence>
<dbReference type="GO" id="GO:0051213">
    <property type="term" value="F:dioxygenase activity"/>
    <property type="evidence" value="ECO:0007669"/>
    <property type="project" value="UniProtKB-KW"/>
</dbReference>
<reference evidence="6 7" key="1">
    <citation type="submission" date="2018-11" db="EMBL/GenBank/DDBJ databases">
        <title>Sequencing the genomes of 1000 actinobacteria strains.</title>
        <authorList>
            <person name="Klenk H.-P."/>
        </authorList>
    </citation>
    <scope>NUCLEOTIDE SEQUENCE [LARGE SCALE GENOMIC DNA]</scope>
    <source>
        <strain evidence="6 7">DSM 9580</strain>
    </source>
</reference>
<dbReference type="AlphaFoldDB" id="A0A3N2AS19"/>
<comment type="caution">
    <text evidence="6">The sequence shown here is derived from an EMBL/GenBank/DDBJ whole genome shotgun (WGS) entry which is preliminary data.</text>
</comment>
<dbReference type="Pfam" id="PF07992">
    <property type="entry name" value="Pyr_redox_2"/>
    <property type="match status" value="1"/>
</dbReference>
<evidence type="ECO:0000256" key="3">
    <source>
        <dbReference type="ARBA" id="ARBA00022827"/>
    </source>
</evidence>
<keyword evidence="4" id="KW-0560">Oxidoreductase</keyword>
<sequence>MDSIEHEVVIVGAGAAGHSCARTLRSEGFAGRIRLVNGEGGPAINRTLVDTGVLPGLLTGAQIALPPVADVEVVDARAVRIDASTRAVVLDDGVELQADALVLASGSVPRRLDDAIAIDGAVRQHALHSAADAEQLRSAVPDLAGASIVVLGAGFIGAEVASHYVGAGARVTLIGRSRLPLREAIGADISARLAALHAERVDARLGARVVAIRAAGIPGRDDAVVVQLDDGSEIPGDALVVAVGSEPDAAWAGFDGSIAVDDRFRVPAMPGVYAAGSVSAPELPLGRVRVDHWDAATAQGAHAARALLHDLGLGDDPGAWAPTTGFSLMAYGAVIGARGVRGVDARETSDELASGGLLTDFADASGRLTGVAGWNAGPHLMQAAARL</sequence>
<dbReference type="Gene3D" id="3.50.50.60">
    <property type="entry name" value="FAD/NAD(P)-binding domain"/>
    <property type="match status" value="2"/>
</dbReference>
<dbReference type="PANTHER" id="PTHR43557:SF2">
    <property type="entry name" value="RIESKE DOMAIN-CONTAINING PROTEIN-RELATED"/>
    <property type="match status" value="1"/>
</dbReference>
<dbReference type="InterPro" id="IPR023753">
    <property type="entry name" value="FAD/NAD-binding_dom"/>
</dbReference>
<organism evidence="6 7">
    <name type="scientific">Agrococcus jenensis</name>
    <dbReference type="NCBI Taxonomy" id="46353"/>
    <lineage>
        <taxon>Bacteria</taxon>
        <taxon>Bacillati</taxon>
        <taxon>Actinomycetota</taxon>
        <taxon>Actinomycetes</taxon>
        <taxon>Micrococcales</taxon>
        <taxon>Microbacteriaceae</taxon>
        <taxon>Agrococcus</taxon>
    </lineage>
</organism>
<dbReference type="PRINTS" id="PR00368">
    <property type="entry name" value="FADPNR"/>
</dbReference>
<dbReference type="InterPro" id="IPR050446">
    <property type="entry name" value="FAD-oxidoreductase/Apoptosis"/>
</dbReference>
<dbReference type="InterPro" id="IPR036188">
    <property type="entry name" value="FAD/NAD-bd_sf"/>
</dbReference>
<keyword evidence="2" id="KW-0285">Flavoprotein</keyword>
<evidence type="ECO:0000313" key="6">
    <source>
        <dbReference type="EMBL" id="ROR65843.1"/>
    </source>
</evidence>
<evidence type="ECO:0000313" key="7">
    <source>
        <dbReference type="Proteomes" id="UP000275456"/>
    </source>
</evidence>
<dbReference type="SUPFAM" id="SSF51905">
    <property type="entry name" value="FAD/NAD(P)-binding domain"/>
    <property type="match status" value="1"/>
</dbReference>
<dbReference type="GO" id="GO:0016651">
    <property type="term" value="F:oxidoreductase activity, acting on NAD(P)H"/>
    <property type="evidence" value="ECO:0007669"/>
    <property type="project" value="TreeGrafter"/>
</dbReference>
<evidence type="ECO:0000256" key="2">
    <source>
        <dbReference type="ARBA" id="ARBA00022630"/>
    </source>
</evidence>
<name>A0A3N2AS19_9MICO</name>